<evidence type="ECO:0000256" key="1">
    <source>
        <dbReference type="SAM" id="MobiDB-lite"/>
    </source>
</evidence>
<reference evidence="2" key="1">
    <citation type="journal article" date="2022" name="Int. J. Mol. Sci.">
        <title>Draft Genome of Tanacetum Coccineum: Genomic Comparison of Closely Related Tanacetum-Family Plants.</title>
        <authorList>
            <person name="Yamashiro T."/>
            <person name="Shiraishi A."/>
            <person name="Nakayama K."/>
            <person name="Satake H."/>
        </authorList>
    </citation>
    <scope>NUCLEOTIDE SEQUENCE</scope>
</reference>
<reference evidence="2" key="2">
    <citation type="submission" date="2022-01" db="EMBL/GenBank/DDBJ databases">
        <authorList>
            <person name="Yamashiro T."/>
            <person name="Shiraishi A."/>
            <person name="Satake H."/>
            <person name="Nakayama K."/>
        </authorList>
    </citation>
    <scope>NUCLEOTIDE SEQUENCE</scope>
</reference>
<keyword evidence="3" id="KW-1185">Reference proteome</keyword>
<dbReference type="EMBL" id="BQNB010020608">
    <property type="protein sequence ID" value="GJT97733.1"/>
    <property type="molecule type" value="Genomic_DNA"/>
</dbReference>
<gene>
    <name evidence="2" type="ORF">Tco_1093251</name>
</gene>
<evidence type="ECO:0000313" key="2">
    <source>
        <dbReference type="EMBL" id="GJT97733.1"/>
    </source>
</evidence>
<feature type="region of interest" description="Disordered" evidence="1">
    <location>
        <begin position="103"/>
        <end position="157"/>
    </location>
</feature>
<organism evidence="2 3">
    <name type="scientific">Tanacetum coccineum</name>
    <dbReference type="NCBI Taxonomy" id="301880"/>
    <lineage>
        <taxon>Eukaryota</taxon>
        <taxon>Viridiplantae</taxon>
        <taxon>Streptophyta</taxon>
        <taxon>Embryophyta</taxon>
        <taxon>Tracheophyta</taxon>
        <taxon>Spermatophyta</taxon>
        <taxon>Magnoliopsida</taxon>
        <taxon>eudicotyledons</taxon>
        <taxon>Gunneridae</taxon>
        <taxon>Pentapetalae</taxon>
        <taxon>asterids</taxon>
        <taxon>campanulids</taxon>
        <taxon>Asterales</taxon>
        <taxon>Asteraceae</taxon>
        <taxon>Asteroideae</taxon>
        <taxon>Anthemideae</taxon>
        <taxon>Anthemidinae</taxon>
        <taxon>Tanacetum</taxon>
    </lineage>
</organism>
<protein>
    <submittedName>
        <fullName evidence="2">Uncharacterized protein</fullName>
    </submittedName>
</protein>
<accession>A0ABQ5IEC6</accession>
<feature type="non-terminal residue" evidence="2">
    <location>
        <position position="157"/>
    </location>
</feature>
<name>A0ABQ5IEC6_9ASTR</name>
<proteinExistence type="predicted"/>
<feature type="region of interest" description="Disordered" evidence="1">
    <location>
        <begin position="1"/>
        <end position="25"/>
    </location>
</feature>
<evidence type="ECO:0000313" key="3">
    <source>
        <dbReference type="Proteomes" id="UP001151760"/>
    </source>
</evidence>
<comment type="caution">
    <text evidence="2">The sequence shown here is derived from an EMBL/GenBank/DDBJ whole genome shotgun (WGS) entry which is preliminary data.</text>
</comment>
<sequence length="157" mass="17494">MFIKYSTGQIPPKKSRGKGSQGKKTVDTLVTDVDVFEESETEPARKKTASRRMVKKKDIISANDNIILDPDVALELGKSISLTEAKEEEAARQVYATHARIMTESVPETARRRPSGKVTSDPPKKVKSILSLTPEEQEAANTMKALRESKKTRKRQP</sequence>
<dbReference type="Proteomes" id="UP001151760">
    <property type="component" value="Unassembled WGS sequence"/>
</dbReference>